<evidence type="ECO:0000313" key="1">
    <source>
        <dbReference type="EMBL" id="QBF75198.1"/>
    </source>
</evidence>
<dbReference type="Proteomes" id="UP000289664">
    <property type="component" value="Chromosome"/>
</dbReference>
<dbReference type="AlphaFoldDB" id="B0N9S0"/>
<sequence>MRHIPYGYRIENGRAVIDEEQAATVRDFFQNYISGMALVPAAEKVGLKLYHGSAGRMLRNKKYLGDDYYPAIIDKETFDKAEEIRMDRAKALGRVWELEGKKDILFPTNFTMPAVKKASDDPFEQAAYAYSLIESEVDMGGTE</sequence>
<reference evidence="1 2" key="1">
    <citation type="journal article" date="2019" name="Appl. Environ. Microbiol.">
        <title>Clostridium scindens ATCC 35704: integration of nutritional requirements, the complete genome sequence, and global transcriptional responses to bile acids.</title>
        <authorList>
            <person name="Devendran S."/>
            <person name="Shrestha R."/>
            <person name="Alves J.M.P."/>
            <person name="Wolf P.G."/>
            <person name="Ly L."/>
            <person name="Hernandez A.G."/>
            <person name="Mendez-Garcia C."/>
            <person name="Inboden A."/>
            <person name="Wiley J."/>
            <person name="Paul O."/>
            <person name="Allen A."/>
            <person name="Springer E."/>
            <person name="Wright C.L."/>
            <person name="Fields C.J."/>
            <person name="Daniel S.L."/>
            <person name="Ridlon J.M."/>
        </authorList>
    </citation>
    <scope>NUCLEOTIDE SEQUENCE [LARGE SCALE GENOMIC DNA]</scope>
    <source>
        <strain evidence="1 2">ATCC 35704</strain>
    </source>
</reference>
<dbReference type="eggNOG" id="COG1961">
    <property type="taxonomic scope" value="Bacteria"/>
</dbReference>
<name>B0N9S0_CLOS5</name>
<dbReference type="InterPro" id="IPR011109">
    <property type="entry name" value="DNA_bind_recombinase_dom"/>
</dbReference>
<organism evidence="1 2">
    <name type="scientific">Clostridium scindens (strain ATCC 35704 / DSM 5676 / VPI 13733 / 19)</name>
    <dbReference type="NCBI Taxonomy" id="411468"/>
    <lineage>
        <taxon>Bacteria</taxon>
        <taxon>Bacillati</taxon>
        <taxon>Bacillota</taxon>
        <taxon>Clostridia</taxon>
        <taxon>Lachnospirales</taxon>
        <taxon>Lachnospiraceae</taxon>
    </lineage>
</organism>
<dbReference type="EMBL" id="CP036170">
    <property type="protein sequence ID" value="QBF75198.1"/>
    <property type="molecule type" value="Genomic_DNA"/>
</dbReference>
<dbReference type="GeneID" id="62696801"/>
<dbReference type="KEGG" id="csci:HDCHBGLK_02607"/>
<dbReference type="Gene3D" id="3.90.1750.20">
    <property type="entry name" value="Putative Large Serine Recombinase, Chain B, Domain 2"/>
    <property type="match status" value="1"/>
</dbReference>
<dbReference type="RefSeq" id="WP_004605749.1">
    <property type="nucleotide sequence ID" value="NZ_CP036170.1"/>
</dbReference>
<dbReference type="GO" id="GO:0000150">
    <property type="term" value="F:DNA strand exchange activity"/>
    <property type="evidence" value="ECO:0007669"/>
    <property type="project" value="InterPro"/>
</dbReference>
<gene>
    <name evidence="1" type="ORF">HDCHBGLK_02607</name>
</gene>
<dbReference type="OrthoDB" id="2188903at2"/>
<keyword evidence="2" id="KW-1185">Reference proteome</keyword>
<dbReference type="PROSITE" id="PS51737">
    <property type="entry name" value="RECOMBINASE_DNA_BIND"/>
    <property type="match status" value="1"/>
</dbReference>
<protein>
    <submittedName>
        <fullName evidence="1">Uncharacterized protein</fullName>
    </submittedName>
</protein>
<dbReference type="InterPro" id="IPR038109">
    <property type="entry name" value="DNA_bind_recomb_sf"/>
</dbReference>
<dbReference type="HOGENOM" id="CLU_150516_0_0_9"/>
<proteinExistence type="predicted"/>
<accession>B0N9S0</accession>
<dbReference type="GO" id="GO:0003677">
    <property type="term" value="F:DNA binding"/>
    <property type="evidence" value="ECO:0007669"/>
    <property type="project" value="InterPro"/>
</dbReference>
<dbReference type="STRING" id="411468.CLOSCI_00182"/>
<evidence type="ECO:0000313" key="2">
    <source>
        <dbReference type="Proteomes" id="UP000289664"/>
    </source>
</evidence>